<dbReference type="PANTHER" id="PTHR30093:SF2">
    <property type="entry name" value="TYPE II SECRETION SYSTEM PROTEIN H"/>
    <property type="match status" value="1"/>
</dbReference>
<comment type="caution">
    <text evidence="4">The sequence shown here is derived from an EMBL/GenBank/DDBJ whole genome shotgun (WGS) entry which is preliminary data.</text>
</comment>
<gene>
    <name evidence="4" type="ORF">Poly41_64390</name>
</gene>
<evidence type="ECO:0000256" key="1">
    <source>
        <dbReference type="SAM" id="MobiDB-lite"/>
    </source>
</evidence>
<evidence type="ECO:0000313" key="5">
    <source>
        <dbReference type="Proteomes" id="UP000319143"/>
    </source>
</evidence>
<evidence type="ECO:0000259" key="3">
    <source>
        <dbReference type="Pfam" id="PF07596"/>
    </source>
</evidence>
<feature type="transmembrane region" description="Helical" evidence="2">
    <location>
        <begin position="12"/>
        <end position="36"/>
    </location>
</feature>
<dbReference type="SUPFAM" id="SSF54523">
    <property type="entry name" value="Pili subunits"/>
    <property type="match status" value="1"/>
</dbReference>
<evidence type="ECO:0000256" key="2">
    <source>
        <dbReference type="SAM" id="Phobius"/>
    </source>
</evidence>
<dbReference type="InterPro" id="IPR027558">
    <property type="entry name" value="Pre_pil_HX9DG_C"/>
</dbReference>
<dbReference type="InterPro" id="IPR012902">
    <property type="entry name" value="N_methyl_site"/>
</dbReference>
<sequence>MKSNPGSQNRLGFTLVELLVVIAIIGVLVGLLLPAVQAAREAARRMSCSNNVKQLGLAIHNYHSAFNQLPQELSGPHRSPLWLHEQAPPGDQWQVQRLDMNCMGTNSFLVALLPFVEQQPLWEQISNPRDNNGDGIVDIGPFGYAADSDAGNNYEPWLTEVPGFRCPSDPGTGAPAHGRSNYGACMGDAHDYQMQGTWEWDMTARKGWPAERSPAATRGMFIGRTPTRFRDVLDGLANTVMCGEHATDLNDQDVRTNALNDGACRLDYAPTVQAWKDPLRPTNWNDTADLNCNSGTGWTLRYGRGFRWHSGYINDTGFTTIGPPNSASCAFNTGDWFPHRDGGIYSASSRHQGGCHVAMGDGAVKFITDSIEAGNQDADPVKWDGTGLSRPGSKSPYGLWGALGTRSSKETASTGDL</sequence>
<organism evidence="4 5">
    <name type="scientific">Novipirellula artificiosorum</name>
    <dbReference type="NCBI Taxonomy" id="2528016"/>
    <lineage>
        <taxon>Bacteria</taxon>
        <taxon>Pseudomonadati</taxon>
        <taxon>Planctomycetota</taxon>
        <taxon>Planctomycetia</taxon>
        <taxon>Pirellulales</taxon>
        <taxon>Pirellulaceae</taxon>
        <taxon>Novipirellula</taxon>
    </lineage>
</organism>
<dbReference type="NCBIfam" id="TIGR02532">
    <property type="entry name" value="IV_pilin_GFxxxE"/>
    <property type="match status" value="1"/>
</dbReference>
<keyword evidence="5" id="KW-1185">Reference proteome</keyword>
<dbReference type="Gene3D" id="3.30.700.10">
    <property type="entry name" value="Glycoprotein, Type 4 Pilin"/>
    <property type="match status" value="1"/>
</dbReference>
<dbReference type="Pfam" id="PF07963">
    <property type="entry name" value="N_methyl"/>
    <property type="match status" value="1"/>
</dbReference>
<dbReference type="Pfam" id="PF07596">
    <property type="entry name" value="SBP_bac_10"/>
    <property type="match status" value="1"/>
</dbReference>
<name>A0A5C6D2A9_9BACT</name>
<dbReference type="InterPro" id="IPR045584">
    <property type="entry name" value="Pilin-like"/>
</dbReference>
<accession>A0A5C6D2A9</accession>
<keyword evidence="2" id="KW-0812">Transmembrane</keyword>
<dbReference type="EMBL" id="SJPV01000019">
    <property type="protein sequence ID" value="TWU30970.1"/>
    <property type="molecule type" value="Genomic_DNA"/>
</dbReference>
<feature type="region of interest" description="Disordered" evidence="1">
    <location>
        <begin position="375"/>
        <end position="417"/>
    </location>
</feature>
<keyword evidence="2" id="KW-0472">Membrane</keyword>
<protein>
    <recommendedName>
        <fullName evidence="3">DUF1559 domain-containing protein</fullName>
    </recommendedName>
</protein>
<evidence type="ECO:0000313" key="4">
    <source>
        <dbReference type="EMBL" id="TWU30970.1"/>
    </source>
</evidence>
<keyword evidence="2" id="KW-1133">Transmembrane helix</keyword>
<dbReference type="Proteomes" id="UP000319143">
    <property type="component" value="Unassembled WGS sequence"/>
</dbReference>
<dbReference type="NCBIfam" id="TIGR04294">
    <property type="entry name" value="pre_pil_HX9DG"/>
    <property type="match status" value="1"/>
</dbReference>
<feature type="domain" description="DUF1559" evidence="3">
    <location>
        <begin position="37"/>
        <end position="373"/>
    </location>
</feature>
<proteinExistence type="predicted"/>
<dbReference type="PANTHER" id="PTHR30093">
    <property type="entry name" value="GENERAL SECRETION PATHWAY PROTEIN G"/>
    <property type="match status" value="1"/>
</dbReference>
<reference evidence="4 5" key="1">
    <citation type="submission" date="2019-02" db="EMBL/GenBank/DDBJ databases">
        <title>Deep-cultivation of Planctomycetes and their phenomic and genomic characterization uncovers novel biology.</title>
        <authorList>
            <person name="Wiegand S."/>
            <person name="Jogler M."/>
            <person name="Boedeker C."/>
            <person name="Pinto D."/>
            <person name="Vollmers J."/>
            <person name="Rivas-Marin E."/>
            <person name="Kohn T."/>
            <person name="Peeters S.H."/>
            <person name="Heuer A."/>
            <person name="Rast P."/>
            <person name="Oberbeckmann S."/>
            <person name="Bunk B."/>
            <person name="Jeske O."/>
            <person name="Meyerdierks A."/>
            <person name="Storesund J.E."/>
            <person name="Kallscheuer N."/>
            <person name="Luecker S."/>
            <person name="Lage O.M."/>
            <person name="Pohl T."/>
            <person name="Merkel B.J."/>
            <person name="Hornburger P."/>
            <person name="Mueller R.-W."/>
            <person name="Bruemmer F."/>
            <person name="Labrenz M."/>
            <person name="Spormann A.M."/>
            <person name="Op Den Camp H."/>
            <person name="Overmann J."/>
            <person name="Amann R."/>
            <person name="Jetten M.S.M."/>
            <person name="Mascher T."/>
            <person name="Medema M.H."/>
            <person name="Devos D.P."/>
            <person name="Kaster A.-K."/>
            <person name="Ovreas L."/>
            <person name="Rohde M."/>
            <person name="Galperin M.Y."/>
            <person name="Jogler C."/>
        </authorList>
    </citation>
    <scope>NUCLEOTIDE SEQUENCE [LARGE SCALE GENOMIC DNA]</scope>
    <source>
        <strain evidence="4 5">Poly41</strain>
    </source>
</reference>
<dbReference type="AlphaFoldDB" id="A0A5C6D2A9"/>
<dbReference type="InterPro" id="IPR011453">
    <property type="entry name" value="DUF1559"/>
</dbReference>